<reference evidence="1" key="1">
    <citation type="submission" date="2023-08" db="EMBL/GenBank/DDBJ databases">
        <authorList>
            <person name="Audoor S."/>
            <person name="Bilcke G."/>
        </authorList>
    </citation>
    <scope>NUCLEOTIDE SEQUENCE</scope>
</reference>
<evidence type="ECO:0000313" key="2">
    <source>
        <dbReference type="Proteomes" id="UP001295423"/>
    </source>
</evidence>
<dbReference type="AlphaFoldDB" id="A0AAD2FY06"/>
<proteinExistence type="predicted"/>
<evidence type="ECO:0000313" key="1">
    <source>
        <dbReference type="EMBL" id="CAJ1954888.1"/>
    </source>
</evidence>
<gene>
    <name evidence="1" type="ORF">CYCCA115_LOCUS15480</name>
</gene>
<protein>
    <submittedName>
        <fullName evidence="1">Uncharacterized protein</fullName>
    </submittedName>
</protein>
<accession>A0AAD2FY06</accession>
<dbReference type="Proteomes" id="UP001295423">
    <property type="component" value="Unassembled WGS sequence"/>
</dbReference>
<name>A0AAD2FY06_9STRA</name>
<keyword evidence="2" id="KW-1185">Reference proteome</keyword>
<organism evidence="1 2">
    <name type="scientific">Cylindrotheca closterium</name>
    <dbReference type="NCBI Taxonomy" id="2856"/>
    <lineage>
        <taxon>Eukaryota</taxon>
        <taxon>Sar</taxon>
        <taxon>Stramenopiles</taxon>
        <taxon>Ochrophyta</taxon>
        <taxon>Bacillariophyta</taxon>
        <taxon>Bacillariophyceae</taxon>
        <taxon>Bacillariophycidae</taxon>
        <taxon>Bacillariales</taxon>
        <taxon>Bacillariaceae</taxon>
        <taxon>Cylindrotheca</taxon>
    </lineage>
</organism>
<sequence length="230" mass="25634">MLDGSLQNSPRQFNVRWEASWISPNSVWLYELAEQVGWTIETKPPDSTKVSTFSWLRVFQLFQNAFQTGTIVLPRYSVKGNTRFRLIQDGSATQAVTIILEESIDLVEEADSLRLQNRVVAQEFASWLDVSRKPPIADEVDWASKVRQRILTNVPGAGALDVDPNEDEPGVLYTFLILCITCTGILYQTISGEMMGSQGQVSAQCTEAEQLVMGSGYLTECFINGNGPFL</sequence>
<comment type="caution">
    <text evidence="1">The sequence shown here is derived from an EMBL/GenBank/DDBJ whole genome shotgun (WGS) entry which is preliminary data.</text>
</comment>
<dbReference type="EMBL" id="CAKOGP040001870">
    <property type="protein sequence ID" value="CAJ1954888.1"/>
    <property type="molecule type" value="Genomic_DNA"/>
</dbReference>